<keyword evidence="3" id="KW-1185">Reference proteome</keyword>
<dbReference type="Gene3D" id="3.40.50.1820">
    <property type="entry name" value="alpha/beta hydrolase"/>
    <property type="match status" value="1"/>
</dbReference>
<dbReference type="SUPFAM" id="SSF53474">
    <property type="entry name" value="alpha/beta-Hydrolases"/>
    <property type="match status" value="1"/>
</dbReference>
<dbReference type="Proteomes" id="UP000799437">
    <property type="component" value="Unassembled WGS sequence"/>
</dbReference>
<dbReference type="InterPro" id="IPR029058">
    <property type="entry name" value="AB_hydrolase_fold"/>
</dbReference>
<accession>A0A6A6VVL8</accession>
<organism evidence="2 3">
    <name type="scientific">Pseudovirgaria hyperparasitica</name>
    <dbReference type="NCBI Taxonomy" id="470096"/>
    <lineage>
        <taxon>Eukaryota</taxon>
        <taxon>Fungi</taxon>
        <taxon>Dikarya</taxon>
        <taxon>Ascomycota</taxon>
        <taxon>Pezizomycotina</taxon>
        <taxon>Dothideomycetes</taxon>
        <taxon>Dothideomycetes incertae sedis</taxon>
        <taxon>Acrospermales</taxon>
        <taxon>Acrospermaceae</taxon>
        <taxon>Pseudovirgaria</taxon>
    </lineage>
</organism>
<dbReference type="InterPro" id="IPR050266">
    <property type="entry name" value="AB_hydrolase_sf"/>
</dbReference>
<evidence type="ECO:0000313" key="3">
    <source>
        <dbReference type="Proteomes" id="UP000799437"/>
    </source>
</evidence>
<dbReference type="InterPro" id="IPR000639">
    <property type="entry name" value="Epox_hydrolase-like"/>
</dbReference>
<dbReference type="GO" id="GO:0046464">
    <property type="term" value="P:acylglycerol catabolic process"/>
    <property type="evidence" value="ECO:0007669"/>
    <property type="project" value="TreeGrafter"/>
</dbReference>
<name>A0A6A6VVL8_9PEZI</name>
<dbReference type="PANTHER" id="PTHR43798">
    <property type="entry name" value="MONOACYLGLYCEROL LIPASE"/>
    <property type="match status" value="1"/>
</dbReference>
<evidence type="ECO:0000259" key="1">
    <source>
        <dbReference type="Pfam" id="PF00561"/>
    </source>
</evidence>
<dbReference type="GO" id="GO:0047372">
    <property type="term" value="F:monoacylglycerol lipase activity"/>
    <property type="evidence" value="ECO:0007669"/>
    <property type="project" value="TreeGrafter"/>
</dbReference>
<protein>
    <submittedName>
        <fullName evidence="2">Alpha/beta-hydrolase</fullName>
    </submittedName>
</protein>
<dbReference type="InterPro" id="IPR000073">
    <property type="entry name" value="AB_hydrolase_1"/>
</dbReference>
<dbReference type="GO" id="GO:0016020">
    <property type="term" value="C:membrane"/>
    <property type="evidence" value="ECO:0007669"/>
    <property type="project" value="TreeGrafter"/>
</dbReference>
<keyword evidence="2" id="KW-0378">Hydrolase</keyword>
<dbReference type="RefSeq" id="XP_033596287.1">
    <property type="nucleotide sequence ID" value="XM_033747633.1"/>
</dbReference>
<gene>
    <name evidence="2" type="ORF">EJ05DRAFT_504913</name>
</gene>
<dbReference type="PANTHER" id="PTHR43798:SF33">
    <property type="entry name" value="HYDROLASE, PUTATIVE (AFU_ORTHOLOGUE AFUA_2G14860)-RELATED"/>
    <property type="match status" value="1"/>
</dbReference>
<dbReference type="OrthoDB" id="284184at2759"/>
<sequence length="332" mass="38015">MDQFKKSTLKTSRGLTYTYYHYPGKDVTKPTIVLHHGWPDDAHLYEGVVGHIIPTGHGMIIPDLLGYGDTDKPTDKQLYNSKDMAQDIIEILDHEKVVSFISLGHDLGSYMAQRMYYWHPSRVVALILLSVVFMPPHDEPFNLDAVNAMLESATGFPRYSYWEFFTSPDANDVVQAHLDSFWCSLHAKDPDHARRTFCMKGATRKFLEEDTIVELKPFAQDEAKKKAFLARIQRDGLVGAFNWYHAMVDNIQSEVEKEIDRSLNVLKIPHLFIGCDEDAICLTAYFDQGQKAGLYKDATKKEINSGHWCTLEKPDEVGLIIKEWLEERQIKA</sequence>
<evidence type="ECO:0000313" key="2">
    <source>
        <dbReference type="EMBL" id="KAF2753836.1"/>
    </source>
</evidence>
<proteinExistence type="predicted"/>
<dbReference type="PRINTS" id="PR00412">
    <property type="entry name" value="EPOXHYDRLASE"/>
</dbReference>
<dbReference type="Pfam" id="PF00561">
    <property type="entry name" value="Abhydrolase_1"/>
    <property type="match status" value="1"/>
</dbReference>
<dbReference type="AlphaFoldDB" id="A0A6A6VVL8"/>
<dbReference type="EMBL" id="ML996583">
    <property type="protein sequence ID" value="KAF2753836.1"/>
    <property type="molecule type" value="Genomic_DNA"/>
</dbReference>
<dbReference type="GeneID" id="54488687"/>
<reference evidence="2" key="1">
    <citation type="journal article" date="2020" name="Stud. Mycol.">
        <title>101 Dothideomycetes genomes: a test case for predicting lifestyles and emergence of pathogens.</title>
        <authorList>
            <person name="Haridas S."/>
            <person name="Albert R."/>
            <person name="Binder M."/>
            <person name="Bloem J."/>
            <person name="Labutti K."/>
            <person name="Salamov A."/>
            <person name="Andreopoulos B."/>
            <person name="Baker S."/>
            <person name="Barry K."/>
            <person name="Bills G."/>
            <person name="Bluhm B."/>
            <person name="Cannon C."/>
            <person name="Castanera R."/>
            <person name="Culley D."/>
            <person name="Daum C."/>
            <person name="Ezra D."/>
            <person name="Gonzalez J."/>
            <person name="Henrissat B."/>
            <person name="Kuo A."/>
            <person name="Liang C."/>
            <person name="Lipzen A."/>
            <person name="Lutzoni F."/>
            <person name="Magnuson J."/>
            <person name="Mondo S."/>
            <person name="Nolan M."/>
            <person name="Ohm R."/>
            <person name="Pangilinan J."/>
            <person name="Park H.-J."/>
            <person name="Ramirez L."/>
            <person name="Alfaro M."/>
            <person name="Sun H."/>
            <person name="Tritt A."/>
            <person name="Yoshinaga Y."/>
            <person name="Zwiers L.-H."/>
            <person name="Turgeon B."/>
            <person name="Goodwin S."/>
            <person name="Spatafora J."/>
            <person name="Crous P."/>
            <person name="Grigoriev I."/>
        </authorList>
    </citation>
    <scope>NUCLEOTIDE SEQUENCE</scope>
    <source>
        <strain evidence="2">CBS 121739</strain>
    </source>
</reference>
<feature type="domain" description="AB hydrolase-1" evidence="1">
    <location>
        <begin position="30"/>
        <end position="161"/>
    </location>
</feature>